<dbReference type="Gene3D" id="2.30.130.40">
    <property type="entry name" value="LON domain-like"/>
    <property type="match status" value="1"/>
</dbReference>
<dbReference type="InterPro" id="IPR003111">
    <property type="entry name" value="Lon_prtase_N"/>
</dbReference>
<evidence type="ECO:0000313" key="2">
    <source>
        <dbReference type="EMBL" id="MFH6984737.1"/>
    </source>
</evidence>
<comment type="caution">
    <text evidence="2">The sequence shown here is derived from an EMBL/GenBank/DDBJ whole genome shotgun (WGS) entry which is preliminary data.</text>
</comment>
<feature type="domain" description="Lon N-terminal" evidence="1">
    <location>
        <begin position="4"/>
        <end position="180"/>
    </location>
</feature>
<organism evidence="2 3">
    <name type="scientific">Marinoscillum luteum</name>
    <dbReference type="NCBI Taxonomy" id="861051"/>
    <lineage>
        <taxon>Bacteria</taxon>
        <taxon>Pseudomonadati</taxon>
        <taxon>Bacteroidota</taxon>
        <taxon>Cytophagia</taxon>
        <taxon>Cytophagales</taxon>
        <taxon>Reichenbachiellaceae</taxon>
        <taxon>Marinoscillum</taxon>
    </lineage>
</organism>
<evidence type="ECO:0000259" key="1">
    <source>
        <dbReference type="SMART" id="SM00464"/>
    </source>
</evidence>
<proteinExistence type="predicted"/>
<keyword evidence="3" id="KW-1185">Reference proteome</keyword>
<dbReference type="Pfam" id="PF02190">
    <property type="entry name" value="LON_substr_bdg"/>
    <property type="match status" value="1"/>
</dbReference>
<reference evidence="2 3" key="1">
    <citation type="journal article" date="2013" name="Int. J. Syst. Evol. Microbiol.">
        <title>Marinoscillum luteum sp. nov., isolated from marine sediment.</title>
        <authorList>
            <person name="Cha I.T."/>
            <person name="Park S.J."/>
            <person name="Kim S.J."/>
            <person name="Kim J.G."/>
            <person name="Jung M.Y."/>
            <person name="Shin K.S."/>
            <person name="Kwon K.K."/>
            <person name="Yang S.H."/>
            <person name="Seo Y.S."/>
            <person name="Rhee S.K."/>
        </authorList>
    </citation>
    <scope>NUCLEOTIDE SEQUENCE [LARGE SCALE GENOMIC DNA]</scope>
    <source>
        <strain evidence="2 3">KCTC 23939</strain>
    </source>
</reference>
<dbReference type="SMART" id="SM00464">
    <property type="entry name" value="LON"/>
    <property type="match status" value="1"/>
</dbReference>
<protein>
    <submittedName>
        <fullName evidence="2">LON peptidase substrate-binding domain-containing protein</fullName>
    </submittedName>
</protein>
<gene>
    <name evidence="2" type="ORF">ACHKAR_14875</name>
</gene>
<dbReference type="PANTHER" id="PTHR46732:SF8">
    <property type="entry name" value="ATP-DEPENDENT PROTEASE LA (LON) DOMAIN PROTEIN"/>
    <property type="match status" value="1"/>
</dbReference>
<accession>A0ABW7NAU0</accession>
<evidence type="ECO:0000313" key="3">
    <source>
        <dbReference type="Proteomes" id="UP001610063"/>
    </source>
</evidence>
<name>A0ABW7NAU0_9BACT</name>
<dbReference type="EMBL" id="JBIPKE010000018">
    <property type="protein sequence ID" value="MFH6984737.1"/>
    <property type="molecule type" value="Genomic_DNA"/>
</dbReference>
<dbReference type="InterPro" id="IPR046336">
    <property type="entry name" value="Lon_prtase_N_sf"/>
</dbReference>
<dbReference type="RefSeq" id="WP_395418166.1">
    <property type="nucleotide sequence ID" value="NZ_JBIPKE010000018.1"/>
</dbReference>
<sequence>MVKDIPLFPLNLVVFPREELNLHIFEPRYKQLINDCLLTKTTFGIPSYVETRIEYGTEVKIVEVSKLYEDGRMDIKTSGLRIFKVLDFQNPWDTKQYAGGPVELVECIDDTDASKAIRIVELCRELFEWLHMQEEIGLGETAVMYDVIHKIGLKPEEEYQLLKMSSESERQSYVINHLENLIPALERAEKAKEKIRMNGHFKHFDPLKF</sequence>
<dbReference type="InterPro" id="IPR015947">
    <property type="entry name" value="PUA-like_sf"/>
</dbReference>
<dbReference type="PANTHER" id="PTHR46732">
    <property type="entry name" value="ATP-DEPENDENT PROTEASE LA (LON) DOMAIN PROTEIN"/>
    <property type="match status" value="1"/>
</dbReference>
<dbReference type="Proteomes" id="UP001610063">
    <property type="component" value="Unassembled WGS sequence"/>
</dbReference>
<dbReference type="SUPFAM" id="SSF88697">
    <property type="entry name" value="PUA domain-like"/>
    <property type="match status" value="1"/>
</dbReference>